<dbReference type="EMBL" id="WVUH01000288">
    <property type="protein sequence ID" value="MBO4209325.1"/>
    <property type="molecule type" value="Genomic_DNA"/>
</dbReference>
<dbReference type="SMART" id="SM00900">
    <property type="entry name" value="FMN_bind"/>
    <property type="match status" value="1"/>
</dbReference>
<name>A0ABS3VXS8_MICEH</name>
<dbReference type="Pfam" id="PF04205">
    <property type="entry name" value="FMN_bind"/>
    <property type="match status" value="1"/>
</dbReference>
<accession>A0ABS3VXS8</accession>
<keyword evidence="4" id="KW-1185">Reference proteome</keyword>
<feature type="compositionally biased region" description="Low complexity" evidence="1">
    <location>
        <begin position="1"/>
        <end position="26"/>
    </location>
</feature>
<feature type="region of interest" description="Disordered" evidence="1">
    <location>
        <begin position="62"/>
        <end position="92"/>
    </location>
</feature>
<dbReference type="Gene3D" id="3.90.1010.20">
    <property type="match status" value="1"/>
</dbReference>
<proteinExistence type="predicted"/>
<feature type="region of interest" description="Disordered" evidence="1">
    <location>
        <begin position="1"/>
        <end position="35"/>
    </location>
</feature>
<protein>
    <submittedName>
        <fullName evidence="3">FMN-binding protein</fullName>
    </submittedName>
</protein>
<dbReference type="InterPro" id="IPR007329">
    <property type="entry name" value="FMN-bd"/>
</dbReference>
<evidence type="ECO:0000256" key="1">
    <source>
        <dbReference type="SAM" id="MobiDB-lite"/>
    </source>
</evidence>
<dbReference type="Proteomes" id="UP000823521">
    <property type="component" value="Unassembled WGS sequence"/>
</dbReference>
<reference evidence="3 4" key="1">
    <citation type="submission" date="2019-12" db="EMBL/GenBank/DDBJ databases">
        <title>Whole genome sequencing of endophytic Actinobacterium Micromonospora sp. MPMI6T.</title>
        <authorList>
            <person name="Evv R."/>
            <person name="Podile A.R."/>
        </authorList>
    </citation>
    <scope>NUCLEOTIDE SEQUENCE [LARGE SCALE GENOMIC DNA]</scope>
    <source>
        <strain evidence="3 4">MPMI6</strain>
    </source>
</reference>
<sequence>MPRRSTAGPAAPPTTAAAPSPAGPRTYAGSVVRTTPDRSFGNVQVQITVLDGRVTDVTTLEMPEDTPESVRRTDDVNRAWSGPQGDAVRAANTGADLDTVSGATSTCNAYETSLQAALDQAGLR</sequence>
<gene>
    <name evidence="3" type="ORF">GSF22_25515</name>
</gene>
<feature type="compositionally biased region" description="Basic and acidic residues" evidence="1">
    <location>
        <begin position="68"/>
        <end position="77"/>
    </location>
</feature>
<comment type="caution">
    <text evidence="3">The sequence shown here is derived from an EMBL/GenBank/DDBJ whole genome shotgun (WGS) entry which is preliminary data.</text>
</comment>
<organism evidence="3 4">
    <name type="scientific">Micromonospora echinofusca</name>
    <dbReference type="NCBI Taxonomy" id="47858"/>
    <lineage>
        <taxon>Bacteria</taxon>
        <taxon>Bacillati</taxon>
        <taxon>Actinomycetota</taxon>
        <taxon>Actinomycetes</taxon>
        <taxon>Micromonosporales</taxon>
        <taxon>Micromonosporaceae</taxon>
        <taxon>Micromonospora</taxon>
    </lineage>
</organism>
<evidence type="ECO:0000313" key="3">
    <source>
        <dbReference type="EMBL" id="MBO4209325.1"/>
    </source>
</evidence>
<feature type="domain" description="FMN-binding" evidence="2">
    <location>
        <begin position="39"/>
        <end position="121"/>
    </location>
</feature>
<evidence type="ECO:0000313" key="4">
    <source>
        <dbReference type="Proteomes" id="UP000823521"/>
    </source>
</evidence>
<evidence type="ECO:0000259" key="2">
    <source>
        <dbReference type="SMART" id="SM00900"/>
    </source>
</evidence>